<gene>
    <name evidence="1" type="ORF">LARSCL_LOCUS9341</name>
</gene>
<comment type="caution">
    <text evidence="1">The sequence shown here is derived from an EMBL/GenBank/DDBJ whole genome shotgun (WGS) entry which is preliminary data.</text>
</comment>
<sequence length="104" mass="11658">MVVTVLLSRDEDTQPVIRGFDSLEPESSPYSCRVAAKDVFFQQNLPRNLKLSVLYSKRDRDILSSQTLPTGNAPGVQCSSKWPPREASGVDCECREQHMKGIVF</sequence>
<protein>
    <submittedName>
        <fullName evidence="1">Uncharacterized protein</fullName>
    </submittedName>
</protein>
<keyword evidence="2" id="KW-1185">Reference proteome</keyword>
<evidence type="ECO:0000313" key="2">
    <source>
        <dbReference type="Proteomes" id="UP001497382"/>
    </source>
</evidence>
<evidence type="ECO:0000313" key="1">
    <source>
        <dbReference type="EMBL" id="CAL1277669.1"/>
    </source>
</evidence>
<dbReference type="AlphaFoldDB" id="A0AAV2A4B1"/>
<proteinExistence type="predicted"/>
<dbReference type="EMBL" id="CAXIEN010000104">
    <property type="protein sequence ID" value="CAL1277669.1"/>
    <property type="molecule type" value="Genomic_DNA"/>
</dbReference>
<accession>A0AAV2A4B1</accession>
<reference evidence="1 2" key="1">
    <citation type="submission" date="2024-04" db="EMBL/GenBank/DDBJ databases">
        <authorList>
            <person name="Rising A."/>
            <person name="Reimegard J."/>
            <person name="Sonavane S."/>
            <person name="Akerstrom W."/>
            <person name="Nylinder S."/>
            <person name="Hedman E."/>
            <person name="Kallberg Y."/>
        </authorList>
    </citation>
    <scope>NUCLEOTIDE SEQUENCE [LARGE SCALE GENOMIC DNA]</scope>
</reference>
<dbReference type="Proteomes" id="UP001497382">
    <property type="component" value="Unassembled WGS sequence"/>
</dbReference>
<organism evidence="1 2">
    <name type="scientific">Larinioides sclopetarius</name>
    <dbReference type="NCBI Taxonomy" id="280406"/>
    <lineage>
        <taxon>Eukaryota</taxon>
        <taxon>Metazoa</taxon>
        <taxon>Ecdysozoa</taxon>
        <taxon>Arthropoda</taxon>
        <taxon>Chelicerata</taxon>
        <taxon>Arachnida</taxon>
        <taxon>Araneae</taxon>
        <taxon>Araneomorphae</taxon>
        <taxon>Entelegynae</taxon>
        <taxon>Araneoidea</taxon>
        <taxon>Araneidae</taxon>
        <taxon>Larinioides</taxon>
    </lineage>
</organism>
<name>A0AAV2A4B1_9ARAC</name>